<comment type="caution">
    <text evidence="3">The sequence shown here is derived from an EMBL/GenBank/DDBJ whole genome shotgun (WGS) entry which is preliminary data.</text>
</comment>
<gene>
    <name evidence="3" type="ORF">X929_02735</name>
</gene>
<organism evidence="3 4">
    <name type="scientific">Petrotoga olearia DSM 13574</name>
    <dbReference type="NCBI Taxonomy" id="1122955"/>
    <lineage>
        <taxon>Bacteria</taxon>
        <taxon>Thermotogati</taxon>
        <taxon>Thermotogota</taxon>
        <taxon>Thermotogae</taxon>
        <taxon>Petrotogales</taxon>
        <taxon>Petrotogaceae</taxon>
        <taxon>Petrotoga</taxon>
    </lineage>
</organism>
<sequence length="208" mass="22796">MTKRLLGTLIIVTFLISGFVFAQLPEQPPVTSEEQGELVGVPIDQLIQTVKATIPEGTLISITSDKGLFGKDKGTYTFKFDDGTEVQVDKQTGEILSTEEGQTPSEETLNLLSMVNIPLEEAVKTVVSAYPENMFQSAKIEFDETGNPVYTVELSDLTVKVDPSNGEIISPEGEMQIPQPTESIPNEPRTPTEEGTPEEFQTPLNENF</sequence>
<evidence type="ECO:0000313" key="4">
    <source>
        <dbReference type="Proteomes" id="UP000236434"/>
    </source>
</evidence>
<name>A0A2K1P4N9_9BACT</name>
<dbReference type="InterPro" id="IPR025711">
    <property type="entry name" value="PepSY"/>
</dbReference>
<dbReference type="AlphaFoldDB" id="A0A2K1P4N9"/>
<feature type="region of interest" description="Disordered" evidence="1">
    <location>
        <begin position="168"/>
        <end position="208"/>
    </location>
</feature>
<dbReference type="EMBL" id="AZRL01000004">
    <property type="protein sequence ID" value="PNR97754.1"/>
    <property type="molecule type" value="Genomic_DNA"/>
</dbReference>
<feature type="domain" description="PepSY" evidence="2">
    <location>
        <begin position="117"/>
        <end position="170"/>
    </location>
</feature>
<feature type="compositionally biased region" description="Low complexity" evidence="1">
    <location>
        <begin position="198"/>
        <end position="208"/>
    </location>
</feature>
<dbReference type="Pfam" id="PF03413">
    <property type="entry name" value="PepSY"/>
    <property type="match status" value="2"/>
</dbReference>
<evidence type="ECO:0000256" key="1">
    <source>
        <dbReference type="SAM" id="MobiDB-lite"/>
    </source>
</evidence>
<protein>
    <recommendedName>
        <fullName evidence="2">PepSY domain-containing protein</fullName>
    </recommendedName>
</protein>
<evidence type="ECO:0000259" key="2">
    <source>
        <dbReference type="Pfam" id="PF03413"/>
    </source>
</evidence>
<dbReference type="Gene3D" id="3.10.450.40">
    <property type="match status" value="1"/>
</dbReference>
<accession>A0A2K1P4N9</accession>
<feature type="domain" description="PepSY" evidence="2">
    <location>
        <begin position="41"/>
        <end position="99"/>
    </location>
</feature>
<dbReference type="Proteomes" id="UP000236434">
    <property type="component" value="Unassembled WGS sequence"/>
</dbReference>
<dbReference type="RefSeq" id="WP_169924919.1">
    <property type="nucleotide sequence ID" value="NZ_AZRL01000004.1"/>
</dbReference>
<reference evidence="3 4" key="1">
    <citation type="submission" date="2013-12" db="EMBL/GenBank/DDBJ databases">
        <title>Comparative genomics of Petrotoga isolates.</title>
        <authorList>
            <person name="Nesbo C.L."/>
            <person name="Charchuk R."/>
            <person name="Chow K."/>
        </authorList>
    </citation>
    <scope>NUCLEOTIDE SEQUENCE [LARGE SCALE GENOMIC DNA]</scope>
    <source>
        <strain evidence="3 4">DSM 13574</strain>
    </source>
</reference>
<evidence type="ECO:0000313" key="3">
    <source>
        <dbReference type="EMBL" id="PNR97754.1"/>
    </source>
</evidence>
<proteinExistence type="predicted"/>